<sequence length="118" mass="13200">AVAVYKKSNKPNLAKLAREFAVPINRARGRVNGRKSNSTIASRGKGIKSNIRKKLIKRSANQLLKDASSDWQVGYNWINTDFNKMRSSIGIKPATKLARESGKRLLLLPVYMHILPVV</sequence>
<keyword evidence="2" id="KW-1185">Reference proteome</keyword>
<dbReference type="OrthoDB" id="4307595at2759"/>
<evidence type="ECO:0000313" key="2">
    <source>
        <dbReference type="Proteomes" id="UP001147760"/>
    </source>
</evidence>
<accession>A0A9X0BRL1</accession>
<dbReference type="EMBL" id="JAPWDO010000003">
    <property type="protein sequence ID" value="KAJ5480169.1"/>
    <property type="molecule type" value="Genomic_DNA"/>
</dbReference>
<proteinExistence type="predicted"/>
<feature type="non-terminal residue" evidence="1">
    <location>
        <position position="1"/>
    </location>
</feature>
<evidence type="ECO:0000313" key="1">
    <source>
        <dbReference type="EMBL" id="KAJ5480169.1"/>
    </source>
</evidence>
<comment type="caution">
    <text evidence="1">The sequence shown here is derived from an EMBL/GenBank/DDBJ whole genome shotgun (WGS) entry which is preliminary data.</text>
</comment>
<name>A0A9X0BRL1_9EURO</name>
<protein>
    <submittedName>
        <fullName evidence="1">Uncharacterized protein</fullName>
    </submittedName>
</protein>
<reference evidence="1" key="2">
    <citation type="journal article" date="2023" name="IMA Fungus">
        <title>Comparative genomic study of the Penicillium genus elucidates a diverse pangenome and 15 lateral gene transfer events.</title>
        <authorList>
            <person name="Petersen C."/>
            <person name="Sorensen T."/>
            <person name="Nielsen M.R."/>
            <person name="Sondergaard T.E."/>
            <person name="Sorensen J.L."/>
            <person name="Fitzpatrick D.A."/>
            <person name="Frisvad J.C."/>
            <person name="Nielsen K.L."/>
        </authorList>
    </citation>
    <scope>NUCLEOTIDE SEQUENCE</scope>
    <source>
        <strain evidence="1">IBT 17660</strain>
    </source>
</reference>
<organism evidence="1 2">
    <name type="scientific">Penicillium desertorum</name>
    <dbReference type="NCBI Taxonomy" id="1303715"/>
    <lineage>
        <taxon>Eukaryota</taxon>
        <taxon>Fungi</taxon>
        <taxon>Dikarya</taxon>
        <taxon>Ascomycota</taxon>
        <taxon>Pezizomycotina</taxon>
        <taxon>Eurotiomycetes</taxon>
        <taxon>Eurotiomycetidae</taxon>
        <taxon>Eurotiales</taxon>
        <taxon>Aspergillaceae</taxon>
        <taxon>Penicillium</taxon>
    </lineage>
</organism>
<dbReference type="AlphaFoldDB" id="A0A9X0BRL1"/>
<reference evidence="1" key="1">
    <citation type="submission" date="2022-12" db="EMBL/GenBank/DDBJ databases">
        <authorList>
            <person name="Petersen C."/>
        </authorList>
    </citation>
    <scope>NUCLEOTIDE SEQUENCE</scope>
    <source>
        <strain evidence="1">IBT 17660</strain>
    </source>
</reference>
<gene>
    <name evidence="1" type="ORF">N7530_005678</name>
</gene>
<dbReference type="Proteomes" id="UP001147760">
    <property type="component" value="Unassembled WGS sequence"/>
</dbReference>